<proteinExistence type="inferred from homology"/>
<keyword evidence="8" id="KW-0800">Toxin</keyword>
<dbReference type="EMBL" id="JACHDB010000001">
    <property type="protein sequence ID" value="MBB5432211.1"/>
    <property type="molecule type" value="Genomic_DNA"/>
</dbReference>
<evidence type="ECO:0000313" key="10">
    <source>
        <dbReference type="EMBL" id="MBB5432211.1"/>
    </source>
</evidence>
<dbReference type="GO" id="GO:0090729">
    <property type="term" value="F:toxin activity"/>
    <property type="evidence" value="ECO:0007669"/>
    <property type="project" value="UniProtKB-KW"/>
</dbReference>
<dbReference type="SUPFAM" id="SSF88723">
    <property type="entry name" value="PIN domain-like"/>
    <property type="match status" value="1"/>
</dbReference>
<protein>
    <recommendedName>
        <fullName evidence="8">Ribonuclease VapC</fullName>
        <shortName evidence="8">RNase VapC</shortName>
        <ecNumber evidence="8">3.1.-.-</ecNumber>
    </recommendedName>
    <alternativeName>
        <fullName evidence="8">Toxin VapC</fullName>
    </alternativeName>
</protein>
<evidence type="ECO:0000256" key="5">
    <source>
        <dbReference type="ARBA" id="ARBA00022801"/>
    </source>
</evidence>
<dbReference type="RefSeq" id="WP_184391811.1">
    <property type="nucleotide sequence ID" value="NZ_BAAAJD010000002.1"/>
</dbReference>
<dbReference type="GO" id="GO:0004540">
    <property type="term" value="F:RNA nuclease activity"/>
    <property type="evidence" value="ECO:0007669"/>
    <property type="project" value="InterPro"/>
</dbReference>
<comment type="similarity">
    <text evidence="7 8">Belongs to the PINc/VapC protein family.</text>
</comment>
<dbReference type="HAMAP" id="MF_00265">
    <property type="entry name" value="VapC_Nob1"/>
    <property type="match status" value="1"/>
</dbReference>
<feature type="domain" description="PIN" evidence="9">
    <location>
        <begin position="3"/>
        <end position="120"/>
    </location>
</feature>
<dbReference type="InterPro" id="IPR050556">
    <property type="entry name" value="Type_II_TA_system_RNase"/>
</dbReference>
<keyword evidence="6 8" id="KW-0460">Magnesium</keyword>
<dbReference type="InterPro" id="IPR022907">
    <property type="entry name" value="VapC_family"/>
</dbReference>
<dbReference type="InterPro" id="IPR002716">
    <property type="entry name" value="PIN_dom"/>
</dbReference>
<keyword evidence="2 8" id="KW-1277">Toxin-antitoxin system</keyword>
<dbReference type="GO" id="GO:0000287">
    <property type="term" value="F:magnesium ion binding"/>
    <property type="evidence" value="ECO:0007669"/>
    <property type="project" value="UniProtKB-UniRule"/>
</dbReference>
<dbReference type="PANTHER" id="PTHR33653">
    <property type="entry name" value="RIBONUCLEASE VAPC2"/>
    <property type="match status" value="1"/>
</dbReference>
<dbReference type="PANTHER" id="PTHR33653:SF1">
    <property type="entry name" value="RIBONUCLEASE VAPC2"/>
    <property type="match status" value="1"/>
</dbReference>
<sequence length="146" mass="16176">MKYLLDTNVLAELCRPEPNENVKAWVRSTDRGSLYTSVLVLGEILRGCENLRRRDPVQAAVLDRWLAGLRSEFADRVLPVTLPIAENWGRLCAPDRLSTADGLIAATALAHDLTVATRNIKDFVRSGVPCVDPFAPPSEEHPSKTR</sequence>
<dbReference type="CDD" id="cd18746">
    <property type="entry name" value="PIN_VapC4-5_FitB-like"/>
    <property type="match status" value="1"/>
</dbReference>
<accession>A0A7W8QKQ5</accession>
<evidence type="ECO:0000259" key="9">
    <source>
        <dbReference type="Pfam" id="PF01850"/>
    </source>
</evidence>
<dbReference type="Proteomes" id="UP000572635">
    <property type="component" value="Unassembled WGS sequence"/>
</dbReference>
<keyword evidence="4 8" id="KW-0479">Metal-binding</keyword>
<name>A0A7W8QKQ5_9ACTN</name>
<comment type="caution">
    <text evidence="10">The sequence shown here is derived from an EMBL/GenBank/DDBJ whole genome shotgun (WGS) entry which is preliminary data.</text>
</comment>
<dbReference type="EC" id="3.1.-.-" evidence="8"/>
<organism evidence="10 11">
    <name type="scientific">Nocardiopsis composta</name>
    <dbReference type="NCBI Taxonomy" id="157465"/>
    <lineage>
        <taxon>Bacteria</taxon>
        <taxon>Bacillati</taxon>
        <taxon>Actinomycetota</taxon>
        <taxon>Actinomycetes</taxon>
        <taxon>Streptosporangiales</taxon>
        <taxon>Nocardiopsidaceae</taxon>
        <taxon>Nocardiopsis</taxon>
    </lineage>
</organism>
<dbReference type="Gene3D" id="3.40.50.1010">
    <property type="entry name" value="5'-nuclease"/>
    <property type="match status" value="1"/>
</dbReference>
<evidence type="ECO:0000256" key="4">
    <source>
        <dbReference type="ARBA" id="ARBA00022723"/>
    </source>
</evidence>
<keyword evidence="5 8" id="KW-0378">Hydrolase</keyword>
<comment type="function">
    <text evidence="8">Toxic component of a toxin-antitoxin (TA) system. An RNase.</text>
</comment>
<dbReference type="AlphaFoldDB" id="A0A7W8QKQ5"/>
<evidence type="ECO:0000256" key="7">
    <source>
        <dbReference type="ARBA" id="ARBA00038093"/>
    </source>
</evidence>
<gene>
    <name evidence="8" type="primary">vapC</name>
    <name evidence="10" type="ORF">HDA36_002295</name>
</gene>
<keyword evidence="3 8" id="KW-0540">Nuclease</keyword>
<dbReference type="InterPro" id="IPR029060">
    <property type="entry name" value="PIN-like_dom_sf"/>
</dbReference>
<dbReference type="Pfam" id="PF01850">
    <property type="entry name" value="PIN"/>
    <property type="match status" value="1"/>
</dbReference>
<evidence type="ECO:0000256" key="1">
    <source>
        <dbReference type="ARBA" id="ARBA00001946"/>
    </source>
</evidence>
<dbReference type="GO" id="GO:0016787">
    <property type="term" value="F:hydrolase activity"/>
    <property type="evidence" value="ECO:0007669"/>
    <property type="project" value="UniProtKB-KW"/>
</dbReference>
<reference evidence="10 11" key="1">
    <citation type="submission" date="2020-08" db="EMBL/GenBank/DDBJ databases">
        <title>Sequencing the genomes of 1000 actinobacteria strains.</title>
        <authorList>
            <person name="Klenk H.-P."/>
        </authorList>
    </citation>
    <scope>NUCLEOTIDE SEQUENCE [LARGE SCALE GENOMIC DNA]</scope>
    <source>
        <strain evidence="10 11">DSM 44551</strain>
    </source>
</reference>
<feature type="binding site" evidence="8">
    <location>
        <position position="6"/>
    </location>
    <ligand>
        <name>Mg(2+)</name>
        <dbReference type="ChEBI" id="CHEBI:18420"/>
    </ligand>
</feature>
<evidence type="ECO:0000256" key="6">
    <source>
        <dbReference type="ARBA" id="ARBA00022842"/>
    </source>
</evidence>
<keyword evidence="11" id="KW-1185">Reference proteome</keyword>
<evidence type="ECO:0000313" key="11">
    <source>
        <dbReference type="Proteomes" id="UP000572635"/>
    </source>
</evidence>
<comment type="cofactor">
    <cofactor evidence="1 8">
        <name>Mg(2+)</name>
        <dbReference type="ChEBI" id="CHEBI:18420"/>
    </cofactor>
</comment>
<evidence type="ECO:0000256" key="8">
    <source>
        <dbReference type="HAMAP-Rule" id="MF_00265"/>
    </source>
</evidence>
<evidence type="ECO:0000256" key="3">
    <source>
        <dbReference type="ARBA" id="ARBA00022722"/>
    </source>
</evidence>
<feature type="binding site" evidence="8">
    <location>
        <position position="101"/>
    </location>
    <ligand>
        <name>Mg(2+)</name>
        <dbReference type="ChEBI" id="CHEBI:18420"/>
    </ligand>
</feature>
<evidence type="ECO:0000256" key="2">
    <source>
        <dbReference type="ARBA" id="ARBA00022649"/>
    </source>
</evidence>